<protein>
    <submittedName>
        <fullName evidence="1">Uncharacterized protein</fullName>
    </submittedName>
</protein>
<dbReference type="VEuPathDB" id="FungiDB:Bcin04g01730"/>
<accession>A0A384JEE3</accession>
<keyword evidence="2" id="KW-1185">Reference proteome</keyword>
<dbReference type="EMBL" id="CP009808">
    <property type="protein sequence ID" value="ATZ48966.1"/>
    <property type="molecule type" value="Genomic_DNA"/>
</dbReference>
<reference evidence="1 2" key="3">
    <citation type="journal article" date="2017" name="Mol. Plant Pathol.">
        <title>A gapless genome sequence of the fungus Botrytis cinerea.</title>
        <authorList>
            <person name="Van Kan J.A."/>
            <person name="Stassen J.H."/>
            <person name="Mosbach A."/>
            <person name="Van Der Lee T.A."/>
            <person name="Faino L."/>
            <person name="Farmer A.D."/>
            <person name="Papasotiriou D.G."/>
            <person name="Zhou S."/>
            <person name="Seidl M.F."/>
            <person name="Cottam E."/>
            <person name="Edel D."/>
            <person name="Hahn M."/>
            <person name="Schwartz D.C."/>
            <person name="Dietrich R.A."/>
            <person name="Widdison S."/>
            <person name="Scalliet G."/>
        </authorList>
    </citation>
    <scope>NUCLEOTIDE SEQUENCE [LARGE SCALE GENOMIC DNA]</scope>
    <source>
        <strain evidence="1 2">B05.10</strain>
    </source>
</reference>
<reference evidence="1 2" key="1">
    <citation type="journal article" date="2011" name="PLoS Genet.">
        <title>Genomic analysis of the necrotrophic fungal pathogens Sclerotinia sclerotiorum and Botrytis cinerea.</title>
        <authorList>
            <person name="Amselem J."/>
            <person name="Cuomo C.A."/>
            <person name="van Kan J.A."/>
            <person name="Viaud M."/>
            <person name="Benito E.P."/>
            <person name="Couloux A."/>
            <person name="Coutinho P.M."/>
            <person name="de Vries R.P."/>
            <person name="Dyer P.S."/>
            <person name="Fillinger S."/>
            <person name="Fournier E."/>
            <person name="Gout L."/>
            <person name="Hahn M."/>
            <person name="Kohn L."/>
            <person name="Lapalu N."/>
            <person name="Plummer K.M."/>
            <person name="Pradier J.M."/>
            <person name="Quevillon E."/>
            <person name="Sharon A."/>
            <person name="Simon A."/>
            <person name="ten Have A."/>
            <person name="Tudzynski B."/>
            <person name="Tudzynski P."/>
            <person name="Wincker P."/>
            <person name="Andrew M."/>
            <person name="Anthouard V."/>
            <person name="Beever R.E."/>
            <person name="Beffa R."/>
            <person name="Benoit I."/>
            <person name="Bouzid O."/>
            <person name="Brault B."/>
            <person name="Chen Z."/>
            <person name="Choquer M."/>
            <person name="Collemare J."/>
            <person name="Cotton P."/>
            <person name="Danchin E.G."/>
            <person name="Da Silva C."/>
            <person name="Gautier A."/>
            <person name="Giraud C."/>
            <person name="Giraud T."/>
            <person name="Gonzalez C."/>
            <person name="Grossetete S."/>
            <person name="Guldener U."/>
            <person name="Henrissat B."/>
            <person name="Howlett B.J."/>
            <person name="Kodira C."/>
            <person name="Kretschmer M."/>
            <person name="Lappartient A."/>
            <person name="Leroch M."/>
            <person name="Levis C."/>
            <person name="Mauceli E."/>
            <person name="Neuveglise C."/>
            <person name="Oeser B."/>
            <person name="Pearson M."/>
            <person name="Poulain J."/>
            <person name="Poussereau N."/>
            <person name="Quesneville H."/>
            <person name="Rascle C."/>
            <person name="Schumacher J."/>
            <person name="Segurens B."/>
            <person name="Sexton A."/>
            <person name="Silva E."/>
            <person name="Sirven C."/>
            <person name="Soanes D.M."/>
            <person name="Talbot N.J."/>
            <person name="Templeton M."/>
            <person name="Yandava C."/>
            <person name="Yarden O."/>
            <person name="Zeng Q."/>
            <person name="Rollins J.A."/>
            <person name="Lebrun M.H."/>
            <person name="Dickman M."/>
        </authorList>
    </citation>
    <scope>NUCLEOTIDE SEQUENCE [LARGE SCALE GENOMIC DNA]</scope>
    <source>
        <strain evidence="1 2">B05.10</strain>
    </source>
</reference>
<dbReference type="GeneID" id="36394091"/>
<dbReference type="KEGG" id="bfu:BCIN_04g01730"/>
<dbReference type="AlphaFoldDB" id="A0A384JEE3"/>
<name>A0A384JEE3_BOTFB</name>
<evidence type="ECO:0000313" key="2">
    <source>
        <dbReference type="Proteomes" id="UP000001798"/>
    </source>
</evidence>
<dbReference type="RefSeq" id="XP_024548180.1">
    <property type="nucleotide sequence ID" value="XM_024692405.1"/>
</dbReference>
<sequence length="113" mass="13211">MQQLNINPSIQSLRKTVRDTIQNSQPRIQVFNHPYISPTAAHTFTCLPTYTHNYVVHWKTHNFPKRPRMIPSCEQVTCAVSSPKYLYINSSERKREELPSYYVVNCTSNSHPF</sequence>
<dbReference type="Proteomes" id="UP000001798">
    <property type="component" value="Chromosome 4"/>
</dbReference>
<reference evidence="1 2" key="2">
    <citation type="journal article" date="2012" name="Eukaryot. Cell">
        <title>Genome update of Botrytis cinerea strains B05.10 and T4.</title>
        <authorList>
            <person name="Staats M."/>
            <person name="van Kan J.A."/>
        </authorList>
    </citation>
    <scope>NUCLEOTIDE SEQUENCE [LARGE SCALE GENOMIC DNA]</scope>
    <source>
        <strain evidence="1 2">B05.10</strain>
    </source>
</reference>
<gene>
    <name evidence="1" type="ORF">BCIN_04g01730</name>
</gene>
<proteinExistence type="predicted"/>
<organism evidence="1 2">
    <name type="scientific">Botryotinia fuckeliana (strain B05.10)</name>
    <name type="common">Noble rot fungus</name>
    <name type="synonym">Botrytis cinerea</name>
    <dbReference type="NCBI Taxonomy" id="332648"/>
    <lineage>
        <taxon>Eukaryota</taxon>
        <taxon>Fungi</taxon>
        <taxon>Dikarya</taxon>
        <taxon>Ascomycota</taxon>
        <taxon>Pezizomycotina</taxon>
        <taxon>Leotiomycetes</taxon>
        <taxon>Helotiales</taxon>
        <taxon>Sclerotiniaceae</taxon>
        <taxon>Botrytis</taxon>
    </lineage>
</organism>
<evidence type="ECO:0000313" key="1">
    <source>
        <dbReference type="EMBL" id="ATZ48966.1"/>
    </source>
</evidence>